<name>A0A7C8M7J5_9PLEO</name>
<dbReference type="AlphaFoldDB" id="A0A7C8M7J5"/>
<reference evidence="2 3" key="1">
    <citation type="submission" date="2020-01" db="EMBL/GenBank/DDBJ databases">
        <authorList>
            <consortium name="DOE Joint Genome Institute"/>
            <person name="Haridas S."/>
            <person name="Albert R."/>
            <person name="Binder M."/>
            <person name="Bloem J."/>
            <person name="Labutti K."/>
            <person name="Salamov A."/>
            <person name="Andreopoulos B."/>
            <person name="Baker S.E."/>
            <person name="Barry K."/>
            <person name="Bills G."/>
            <person name="Bluhm B.H."/>
            <person name="Cannon C."/>
            <person name="Castanera R."/>
            <person name="Culley D.E."/>
            <person name="Daum C."/>
            <person name="Ezra D."/>
            <person name="Gonzalez J.B."/>
            <person name="Henrissat B."/>
            <person name="Kuo A."/>
            <person name="Liang C."/>
            <person name="Lipzen A."/>
            <person name="Lutzoni F."/>
            <person name="Magnuson J."/>
            <person name="Mondo S."/>
            <person name="Nolan M."/>
            <person name="Ohm R."/>
            <person name="Pangilinan J."/>
            <person name="Park H.-J.H."/>
            <person name="Ramirez L."/>
            <person name="Alfaro M."/>
            <person name="Sun H."/>
            <person name="Tritt A."/>
            <person name="Yoshinaga Y."/>
            <person name="Zwiers L.-H.L."/>
            <person name="Turgeon B.G."/>
            <person name="Goodwin S.B."/>
            <person name="Spatafora J.W."/>
            <person name="Crous P.W."/>
            <person name="Grigoriev I.V."/>
        </authorList>
    </citation>
    <scope>NUCLEOTIDE SEQUENCE [LARGE SCALE GENOMIC DNA]</scope>
    <source>
        <strain evidence="2 3">CBS 611.86</strain>
    </source>
</reference>
<accession>A0A7C8M7J5</accession>
<dbReference type="EMBL" id="JAADJZ010000021">
    <property type="protein sequence ID" value="KAF2868023.1"/>
    <property type="molecule type" value="Genomic_DNA"/>
</dbReference>
<keyword evidence="3" id="KW-1185">Reference proteome</keyword>
<feature type="compositionally biased region" description="Basic and acidic residues" evidence="1">
    <location>
        <begin position="47"/>
        <end position="62"/>
    </location>
</feature>
<proteinExistence type="predicted"/>
<evidence type="ECO:0000313" key="3">
    <source>
        <dbReference type="Proteomes" id="UP000481861"/>
    </source>
</evidence>
<protein>
    <submittedName>
        <fullName evidence="2">Uncharacterized protein</fullName>
    </submittedName>
</protein>
<gene>
    <name evidence="2" type="ORF">BDV95DRAFT_501888</name>
</gene>
<organism evidence="2 3">
    <name type="scientific">Massariosphaeria phaeospora</name>
    <dbReference type="NCBI Taxonomy" id="100035"/>
    <lineage>
        <taxon>Eukaryota</taxon>
        <taxon>Fungi</taxon>
        <taxon>Dikarya</taxon>
        <taxon>Ascomycota</taxon>
        <taxon>Pezizomycotina</taxon>
        <taxon>Dothideomycetes</taxon>
        <taxon>Pleosporomycetidae</taxon>
        <taxon>Pleosporales</taxon>
        <taxon>Pleosporales incertae sedis</taxon>
        <taxon>Massariosphaeria</taxon>
    </lineage>
</organism>
<dbReference type="OrthoDB" id="5427526at2759"/>
<feature type="region of interest" description="Disordered" evidence="1">
    <location>
        <begin position="1"/>
        <end position="73"/>
    </location>
</feature>
<comment type="caution">
    <text evidence="2">The sequence shown here is derived from an EMBL/GenBank/DDBJ whole genome shotgun (WGS) entry which is preliminary data.</text>
</comment>
<dbReference type="Proteomes" id="UP000481861">
    <property type="component" value="Unassembled WGS sequence"/>
</dbReference>
<evidence type="ECO:0000256" key="1">
    <source>
        <dbReference type="SAM" id="MobiDB-lite"/>
    </source>
</evidence>
<sequence>MSSPPRTPTHRPASSHRRLPSSIDTTPSQRYSLNRRSSGYSPVTPRSSHEFDHGSPAHHFDGGGDGGLGNLADELGDVWDEEDDAGEGDFGDELEPSQQDVSDIGVALDHDGSTGKTLSQAVIPNDVRDSGVAMQPSSPMGESKFALSPQAAAKARKHQRQRSLYDGSDYGDDSDLEPYQGISPGLEARMAGIESLARRGMEENGSASDQVVKRVVEQLRDLGSQTSIENGATRLKTAHDALTTHLNHQSRTLTSLTASFSGPRAIFPDIETIETLLPLITSTLELIPHSSPDPLYSISQLTMSNRELLQHLSNVSDSLHMGRQVTTNATRRLRNSKDQLAEWKRDTELSDQGTRWIEKGDWDRRLREREAQKECKSVLQGFEQMFGMYREKLCEGLGVASA</sequence>
<evidence type="ECO:0000313" key="2">
    <source>
        <dbReference type="EMBL" id="KAF2868023.1"/>
    </source>
</evidence>
<feature type="region of interest" description="Disordered" evidence="1">
    <location>
        <begin position="126"/>
        <end position="183"/>
    </location>
</feature>
<feature type="compositionally biased region" description="Polar residues" evidence="1">
    <location>
        <begin position="22"/>
        <end position="46"/>
    </location>
</feature>